<keyword evidence="6" id="KW-0547">Nucleotide-binding</keyword>
<proteinExistence type="inferred from homology"/>
<dbReference type="GO" id="GO:0004467">
    <property type="term" value="F:long-chain fatty acid-CoA ligase activity"/>
    <property type="evidence" value="ECO:0007669"/>
    <property type="project" value="UniProtKB-EC"/>
</dbReference>
<dbReference type="Pfam" id="PF00501">
    <property type="entry name" value="AMP-binding"/>
    <property type="match status" value="1"/>
</dbReference>
<dbReference type="SUPFAM" id="SSF56801">
    <property type="entry name" value="Acetyl-CoA synthetase-like"/>
    <property type="match status" value="1"/>
</dbReference>
<comment type="pathway">
    <text evidence="3">Lipid metabolism; fatty acid beta-oxidation.</text>
</comment>
<feature type="domain" description="AMP-dependent synthetase/ligase" evidence="15">
    <location>
        <begin position="31"/>
        <end position="419"/>
    </location>
</feature>
<evidence type="ECO:0000256" key="2">
    <source>
        <dbReference type="ARBA" id="ARBA00004170"/>
    </source>
</evidence>
<keyword evidence="5 17" id="KW-0436">Ligase</keyword>
<dbReference type="EC" id="6.2.1.3" evidence="12"/>
<comment type="cofactor">
    <cofactor evidence="1">
        <name>Mg(2+)</name>
        <dbReference type="ChEBI" id="CHEBI:18420"/>
    </cofactor>
</comment>
<keyword evidence="8" id="KW-0067">ATP-binding</keyword>
<keyword evidence="7" id="KW-0276">Fatty acid metabolism</keyword>
<evidence type="ECO:0000256" key="8">
    <source>
        <dbReference type="ARBA" id="ARBA00022840"/>
    </source>
</evidence>
<sequence length="568" mass="62155">MTDNFWKDKYPAGVPAEIDPDQYPNVQAVLKASCQRFADKPAFSNLGKTLTYGELYRLSGAFAAYLQNHTDLKPGDRIAVQLPNILQYPVVVFGAMRAGLVVVNTNPLYTAREMEHQFNDSGAKALVCLANMAHLAEEVLPKTGVRHVVVTEVGDLLPTFKRLLVNAVIKHVKKMVPPFSLPQAVKLNDALARGRGRAVNEASPQSGDIAVLQYTGGTTGVAKGAMLTHRNLIANMLQCKALMGANLDEGCEILIAPLPLYHIYAFTFHCMAMMLTGNHNVLISNPRDLPAMVKELGKFRFTGFVGLNTLFVALCNNDDFRKLDFSALKLTLSGGMALQLAAAERWKQVTGCPICEGYGMTETSPVVSVNPFQSIQIGTIGIPVPSTQCKVVDDEGRDVGLGAPGELCVKGPQVMKGYWQRQDATDEILDADGWLRTGDIAVIQDDGFMRIVDRKKDMILVSGFNVYPNELEDVLATLPGVLQCAAIGIPDEKSGEAIKIFVVVRPGVSLTKEQVMEHMRGNLTGYKVPRTIEFRDSLPTTNVGKILRRELRDEELKKLKAKQETAKA</sequence>
<evidence type="ECO:0000256" key="3">
    <source>
        <dbReference type="ARBA" id="ARBA00005005"/>
    </source>
</evidence>
<dbReference type="Gene3D" id="3.40.50.980">
    <property type="match status" value="2"/>
</dbReference>
<evidence type="ECO:0000256" key="10">
    <source>
        <dbReference type="ARBA" id="ARBA00023098"/>
    </source>
</evidence>
<dbReference type="InterPro" id="IPR020845">
    <property type="entry name" value="AMP-binding_CS"/>
</dbReference>
<accession>A0AAD1BXP2</accession>
<evidence type="ECO:0000313" key="17">
    <source>
        <dbReference type="EMBL" id="BAU73127.1"/>
    </source>
</evidence>
<keyword evidence="9" id="KW-0460">Magnesium</keyword>
<dbReference type="GO" id="GO:0016020">
    <property type="term" value="C:membrane"/>
    <property type="evidence" value="ECO:0007669"/>
    <property type="project" value="UniProtKB-SubCell"/>
</dbReference>
<evidence type="ECO:0000313" key="18">
    <source>
        <dbReference type="Proteomes" id="UP000218554"/>
    </source>
</evidence>
<dbReference type="CDD" id="cd05936">
    <property type="entry name" value="FC-FACS_FadD_like"/>
    <property type="match status" value="1"/>
</dbReference>
<dbReference type="PANTHER" id="PTHR43767:SF8">
    <property type="entry name" value="LONG-CHAIN-FATTY-ACID--COA LIGASE"/>
    <property type="match status" value="1"/>
</dbReference>
<dbReference type="Pfam" id="PF13193">
    <property type="entry name" value="AMP-binding_C"/>
    <property type="match status" value="1"/>
</dbReference>
<dbReference type="AlphaFoldDB" id="A0AAD1BXP2"/>
<dbReference type="Gene3D" id="2.30.38.10">
    <property type="entry name" value="Luciferase, Domain 3"/>
    <property type="match status" value="1"/>
</dbReference>
<evidence type="ECO:0000256" key="14">
    <source>
        <dbReference type="ARBA" id="ARBA00042773"/>
    </source>
</evidence>
<evidence type="ECO:0000256" key="5">
    <source>
        <dbReference type="ARBA" id="ARBA00022598"/>
    </source>
</evidence>
<dbReference type="EMBL" id="AP014862">
    <property type="protein sequence ID" value="BAU73127.1"/>
    <property type="molecule type" value="Genomic_DNA"/>
</dbReference>
<name>A0AAD1BXP2_METFU</name>
<dbReference type="GO" id="GO:0005524">
    <property type="term" value="F:ATP binding"/>
    <property type="evidence" value="ECO:0007669"/>
    <property type="project" value="UniProtKB-KW"/>
</dbReference>
<dbReference type="FunFam" id="3.40.50.12780:FF:000003">
    <property type="entry name" value="Long-chain-fatty-acid--CoA ligase FadD"/>
    <property type="match status" value="1"/>
</dbReference>
<evidence type="ECO:0000256" key="1">
    <source>
        <dbReference type="ARBA" id="ARBA00001946"/>
    </source>
</evidence>
<dbReference type="InterPro" id="IPR000873">
    <property type="entry name" value="AMP-dep_synth/lig_dom"/>
</dbReference>
<dbReference type="PROSITE" id="PS00455">
    <property type="entry name" value="AMP_BINDING"/>
    <property type="match status" value="1"/>
</dbReference>
<keyword evidence="10" id="KW-0443">Lipid metabolism</keyword>
<dbReference type="PANTHER" id="PTHR43767">
    <property type="entry name" value="LONG-CHAIN-FATTY-ACID--COA LIGASE"/>
    <property type="match status" value="1"/>
</dbReference>
<protein>
    <recommendedName>
        <fullName evidence="13">Long-chain-fatty-acid--CoA ligase</fullName>
        <ecNumber evidence="12">6.2.1.3</ecNumber>
    </recommendedName>
    <alternativeName>
        <fullName evidence="14">Long-chain acyl-CoA synthetase</fullName>
    </alternativeName>
</protein>
<dbReference type="RefSeq" id="WP_003455065.1">
    <property type="nucleotide sequence ID" value="NZ_AJMR01000223.1"/>
</dbReference>
<evidence type="ECO:0000256" key="13">
    <source>
        <dbReference type="ARBA" id="ARBA00039545"/>
    </source>
</evidence>
<dbReference type="Gene3D" id="3.30.300.30">
    <property type="match status" value="1"/>
</dbReference>
<keyword evidence="11" id="KW-0472">Membrane</keyword>
<dbReference type="FunFam" id="3.30.300.30:FF:000006">
    <property type="entry name" value="Long-chain-fatty-acid--CoA ligase FadD"/>
    <property type="match status" value="1"/>
</dbReference>
<evidence type="ECO:0000256" key="12">
    <source>
        <dbReference type="ARBA" id="ARBA00026121"/>
    </source>
</evidence>
<dbReference type="NCBIfam" id="NF004229">
    <property type="entry name" value="PRK05677.1"/>
    <property type="match status" value="1"/>
</dbReference>
<comment type="subcellular location">
    <subcellularLocation>
        <location evidence="2">Membrane</location>
        <topology evidence="2">Peripheral membrane protein</topology>
    </subcellularLocation>
</comment>
<evidence type="ECO:0000259" key="16">
    <source>
        <dbReference type="Pfam" id="PF13193"/>
    </source>
</evidence>
<dbReference type="InterPro" id="IPR045851">
    <property type="entry name" value="AMP-bd_C_sf"/>
</dbReference>
<reference evidence="18" key="1">
    <citation type="submission" date="2015-05" db="EMBL/GenBank/DDBJ databases">
        <title>Draft genome sequencing of a biphenyl-degrading bacterium, Pseudomonas balearica KF707 (=NBRC110670).</title>
        <authorList>
            <person name="Kimura N."/>
            <person name="Hirose J."/>
            <person name="Watanabe T."/>
            <person name="Suenaga H."/>
            <person name="Fujihara H."/>
            <person name="Noguchi M."/>
            <person name="Hashimoto M."/>
            <person name="Shimodaira J."/>
            <person name="Tsuchikane K."/>
            <person name="Hosoyama A."/>
            <person name="Yamazoe A."/>
            <person name="Fujita N."/>
            <person name="Furukawa K."/>
        </authorList>
    </citation>
    <scope>NUCLEOTIDE SEQUENCE [LARGE SCALE GENOMIC DNA]</scope>
    <source>
        <strain evidence="18">DSM 10086 / NBRC 110670 / KF707</strain>
    </source>
</reference>
<gene>
    <name evidence="17" type="ORF">KF707C_14390</name>
</gene>
<comment type="similarity">
    <text evidence="4">Belongs to the ATP-dependent AMP-binding enzyme family.</text>
</comment>
<evidence type="ECO:0000256" key="9">
    <source>
        <dbReference type="ARBA" id="ARBA00022842"/>
    </source>
</evidence>
<dbReference type="InterPro" id="IPR050237">
    <property type="entry name" value="ATP-dep_AMP-bd_enzyme"/>
</dbReference>
<evidence type="ECO:0000256" key="4">
    <source>
        <dbReference type="ARBA" id="ARBA00006432"/>
    </source>
</evidence>
<evidence type="ECO:0000256" key="6">
    <source>
        <dbReference type="ARBA" id="ARBA00022741"/>
    </source>
</evidence>
<evidence type="ECO:0000259" key="15">
    <source>
        <dbReference type="Pfam" id="PF00501"/>
    </source>
</evidence>
<keyword evidence="18" id="KW-1185">Reference proteome</keyword>
<dbReference type="InterPro" id="IPR025110">
    <property type="entry name" value="AMP-bd_C"/>
</dbReference>
<organism evidence="17 18">
    <name type="scientific">Metapseudomonas furukawaii</name>
    <name type="common">Pseudomonas furukawaii</name>
    <dbReference type="NCBI Taxonomy" id="1149133"/>
    <lineage>
        <taxon>Bacteria</taxon>
        <taxon>Pseudomonadati</taxon>
        <taxon>Pseudomonadota</taxon>
        <taxon>Gammaproteobacteria</taxon>
        <taxon>Pseudomonadales</taxon>
        <taxon>Pseudomonadaceae</taxon>
        <taxon>Metapseudomonas</taxon>
    </lineage>
</organism>
<feature type="domain" description="AMP-binding enzyme C-terminal" evidence="16">
    <location>
        <begin position="470"/>
        <end position="545"/>
    </location>
</feature>
<dbReference type="Proteomes" id="UP000218554">
    <property type="component" value="Chromosome"/>
</dbReference>
<evidence type="ECO:0000256" key="7">
    <source>
        <dbReference type="ARBA" id="ARBA00022832"/>
    </source>
</evidence>
<dbReference type="KEGG" id="pfuw:KF707C_14390"/>
<evidence type="ECO:0000256" key="11">
    <source>
        <dbReference type="ARBA" id="ARBA00023136"/>
    </source>
</evidence>
<reference evidence="17 18" key="2">
    <citation type="journal article" date="2017" name="Int. J. Syst. Evol. Microbiol.">
        <title>Pseudomonas furukawaii sp. nov., a polychlorinated biphenyl-degrading bacterium isolated from biphenyl-contaminated soil in Japan.</title>
        <authorList>
            <person name="Kimura N."/>
            <person name="Watanabe T."/>
            <person name="Suenaga H."/>
            <person name="Fujihara H."/>
            <person name="Futagami T."/>
            <person name="Goto M."/>
            <person name="Hanada S."/>
            <person name="Hirose J."/>
        </authorList>
    </citation>
    <scope>NUCLEOTIDE SEQUENCE [LARGE SCALE GENOMIC DNA]</scope>
    <source>
        <strain evidence="18">DSM 10086 / NBRC 110670 / KF707</strain>
    </source>
</reference>